<protein>
    <recommendedName>
        <fullName evidence="3">Choice-of-anchor A domain-containing protein</fullName>
    </recommendedName>
</protein>
<proteinExistence type="predicted"/>
<feature type="region of interest" description="Disordered" evidence="1">
    <location>
        <begin position="361"/>
        <end position="392"/>
    </location>
</feature>
<evidence type="ECO:0000313" key="4">
    <source>
        <dbReference type="EMBL" id="GAA5814459.1"/>
    </source>
</evidence>
<name>A0ABP9Z5U0_9FUNG</name>
<keyword evidence="5" id="KW-1185">Reference proteome</keyword>
<keyword evidence="2" id="KW-0732">Signal</keyword>
<feature type="domain" description="Choice-of-anchor A" evidence="3">
    <location>
        <begin position="53"/>
        <end position="326"/>
    </location>
</feature>
<gene>
    <name evidence="4" type="ORF">MFLAVUS_007955</name>
</gene>
<evidence type="ECO:0000256" key="2">
    <source>
        <dbReference type="SAM" id="SignalP"/>
    </source>
</evidence>
<dbReference type="EMBL" id="BAABUK010000021">
    <property type="protein sequence ID" value="GAA5814459.1"/>
    <property type="molecule type" value="Genomic_DNA"/>
</dbReference>
<reference evidence="4 5" key="1">
    <citation type="submission" date="2024-04" db="EMBL/GenBank/DDBJ databases">
        <title>genome sequences of Mucor flavus KT1a and Helicostylum pulchrum KT1b strains isolated from the surface of a dry-aged beef.</title>
        <authorList>
            <person name="Toyotome T."/>
            <person name="Hosono M."/>
            <person name="Torimaru M."/>
            <person name="Fukuda K."/>
            <person name="Mikami N."/>
        </authorList>
    </citation>
    <scope>NUCLEOTIDE SEQUENCE [LARGE SCALE GENOMIC DNA]</scope>
    <source>
        <strain evidence="4 5">KT1a</strain>
    </source>
</reference>
<organism evidence="4 5">
    <name type="scientific">Mucor flavus</name>
    <dbReference type="NCBI Taxonomy" id="439312"/>
    <lineage>
        <taxon>Eukaryota</taxon>
        <taxon>Fungi</taxon>
        <taxon>Fungi incertae sedis</taxon>
        <taxon>Mucoromycota</taxon>
        <taxon>Mucoromycotina</taxon>
        <taxon>Mucoromycetes</taxon>
        <taxon>Mucorales</taxon>
        <taxon>Mucorineae</taxon>
        <taxon>Mucoraceae</taxon>
        <taxon>Mucor</taxon>
    </lineage>
</organism>
<evidence type="ECO:0000259" key="3">
    <source>
        <dbReference type="Pfam" id="PF20597"/>
    </source>
</evidence>
<feature type="chain" id="PRO_5046769432" description="Choice-of-anchor A domain-containing protein" evidence="2">
    <location>
        <begin position="21"/>
        <end position="507"/>
    </location>
</feature>
<evidence type="ECO:0000256" key="1">
    <source>
        <dbReference type="SAM" id="MobiDB-lite"/>
    </source>
</evidence>
<comment type="caution">
    <text evidence="4">The sequence shown here is derived from an EMBL/GenBank/DDBJ whole genome shotgun (WGS) entry which is preliminary data.</text>
</comment>
<feature type="signal peptide" evidence="2">
    <location>
        <begin position="1"/>
        <end position="20"/>
    </location>
</feature>
<dbReference type="Proteomes" id="UP001473302">
    <property type="component" value="Unassembled WGS sequence"/>
</dbReference>
<feature type="compositionally biased region" description="Low complexity" evidence="1">
    <location>
        <begin position="361"/>
        <end position="376"/>
    </location>
</feature>
<evidence type="ECO:0000313" key="5">
    <source>
        <dbReference type="Proteomes" id="UP001473302"/>
    </source>
</evidence>
<sequence length="507" mass="54207">MTRTISLILPALIVADLVQGAYREPRSLQSRRIFPRAEGVDGICGAELSKASGIFFGDFTTGSGYYSKIPLAIQGNMNASEYIVNTGEKVDCSNPSSIPAYGLIVGGDLEQSSNITVYGTALVAGGGNLNQINEGSQGCIISSTLGTGEVNFNQLKNDRISANQAFAEMPPTLVVDTNNTVTRVRDPINGEYEVFQFNTCLGDTCDNMFPGQMSYANDILQNPRYFDGFKGFTPNPNMVYVFNMPIRNDSILVIDTSIPARGMDPCKVIYNLYPVDNNNAFQSNGSFQFLRGTNDVMGGYTLSPLGDIVDSFVGAFGGDVVGRSYRWDIPSEGAKILDYSDAGGSCDTFNLCKKDLTVSDSATQDSTDSTLSGTLTGEEKGRANGEDTNTYSTLSGTLTNRIPLIIMDFSTVTDDPSSSEPTVTSETQSICSTTKTFIGSAQAKTVTGFAKTVTVVLIDGASTFTVTHKVVTVVPETVTTRSTDHITAITTKNISSDSTFTVDVTES</sequence>
<accession>A0ABP9Z5U0</accession>
<dbReference type="InterPro" id="IPR026588">
    <property type="entry name" value="Choice_anch_A"/>
</dbReference>
<dbReference type="Pfam" id="PF20597">
    <property type="entry name" value="pAdhesive_15"/>
    <property type="match status" value="1"/>
</dbReference>